<evidence type="ECO:0000313" key="4">
    <source>
        <dbReference type="Proteomes" id="UP000279259"/>
    </source>
</evidence>
<dbReference type="OrthoDB" id="2558924at2759"/>
<feature type="transmembrane region" description="Helical" evidence="2">
    <location>
        <begin position="178"/>
        <end position="199"/>
    </location>
</feature>
<reference evidence="3 4" key="1">
    <citation type="submission" date="2018-11" db="EMBL/GenBank/DDBJ databases">
        <title>Genome sequence of Saitozyma podzolica DSM 27192.</title>
        <authorList>
            <person name="Aliyu H."/>
            <person name="Gorte O."/>
            <person name="Ochsenreither K."/>
        </authorList>
    </citation>
    <scope>NUCLEOTIDE SEQUENCE [LARGE SCALE GENOMIC DNA]</scope>
    <source>
        <strain evidence="3 4">DSM 27192</strain>
    </source>
</reference>
<dbReference type="Proteomes" id="UP000279259">
    <property type="component" value="Unassembled WGS sequence"/>
</dbReference>
<dbReference type="EMBL" id="RSCD01000007">
    <property type="protein sequence ID" value="RSH91651.1"/>
    <property type="molecule type" value="Genomic_DNA"/>
</dbReference>
<sequence length="213" mass="22958">MSRLPEYQPIPNTEDDPPPWTKSGANDERARDRDSTESDSNPYGDTSYPPGQPGLPGLSGLSGQPGPPGRADGTAAMVTFTFQPRWPTGGTQSSVMGTIGETRESTIAMLRRSFPVLQSHAIDQIEFLAPCPPPSNFAEILDEAWPRFVSNPPEHLWVRVIDGPGVKQARDRRENIQCAAVTCAIIAVFPTILIFGVLLSKLFGSGSGSSSKH</sequence>
<proteinExistence type="predicted"/>
<gene>
    <name evidence="3" type="ORF">EHS25_009020</name>
</gene>
<accession>A0A427YKU3</accession>
<protein>
    <submittedName>
        <fullName evidence="3">Uncharacterized protein</fullName>
    </submittedName>
</protein>
<feature type="compositionally biased region" description="Low complexity" evidence="1">
    <location>
        <begin position="55"/>
        <end position="64"/>
    </location>
</feature>
<comment type="caution">
    <text evidence="3">The sequence shown here is derived from an EMBL/GenBank/DDBJ whole genome shotgun (WGS) entry which is preliminary data.</text>
</comment>
<organism evidence="3 4">
    <name type="scientific">Saitozyma podzolica</name>
    <dbReference type="NCBI Taxonomy" id="1890683"/>
    <lineage>
        <taxon>Eukaryota</taxon>
        <taxon>Fungi</taxon>
        <taxon>Dikarya</taxon>
        <taxon>Basidiomycota</taxon>
        <taxon>Agaricomycotina</taxon>
        <taxon>Tremellomycetes</taxon>
        <taxon>Tremellales</taxon>
        <taxon>Trimorphomycetaceae</taxon>
        <taxon>Saitozyma</taxon>
    </lineage>
</organism>
<keyword evidence="2" id="KW-0812">Transmembrane</keyword>
<feature type="region of interest" description="Disordered" evidence="1">
    <location>
        <begin position="1"/>
        <end position="74"/>
    </location>
</feature>
<dbReference type="AlphaFoldDB" id="A0A427YKU3"/>
<evidence type="ECO:0000256" key="2">
    <source>
        <dbReference type="SAM" id="Phobius"/>
    </source>
</evidence>
<name>A0A427YKU3_9TREE</name>
<feature type="compositionally biased region" description="Basic and acidic residues" evidence="1">
    <location>
        <begin position="25"/>
        <end position="36"/>
    </location>
</feature>
<keyword evidence="2" id="KW-0472">Membrane</keyword>
<keyword evidence="2" id="KW-1133">Transmembrane helix</keyword>
<evidence type="ECO:0000256" key="1">
    <source>
        <dbReference type="SAM" id="MobiDB-lite"/>
    </source>
</evidence>
<keyword evidence="4" id="KW-1185">Reference proteome</keyword>
<evidence type="ECO:0000313" key="3">
    <source>
        <dbReference type="EMBL" id="RSH91651.1"/>
    </source>
</evidence>